<evidence type="ECO:0000256" key="4">
    <source>
        <dbReference type="ARBA" id="ARBA00023136"/>
    </source>
</evidence>
<feature type="transmembrane region" description="Helical" evidence="6">
    <location>
        <begin position="117"/>
        <end position="137"/>
    </location>
</feature>
<dbReference type="InterPro" id="IPR049326">
    <property type="entry name" value="Rhodopsin_dom_fungi"/>
</dbReference>
<evidence type="ECO:0000313" key="8">
    <source>
        <dbReference type="EMBL" id="BCR92153.1"/>
    </source>
</evidence>
<name>A0A7R7VXM0_ASPCH</name>
<dbReference type="KEGG" id="ache:ACHE_80053A"/>
<comment type="similarity">
    <text evidence="5">Belongs to the SAT4 family.</text>
</comment>
<proteinExistence type="inferred from homology"/>
<evidence type="ECO:0000256" key="3">
    <source>
        <dbReference type="ARBA" id="ARBA00022989"/>
    </source>
</evidence>
<dbReference type="PANTHER" id="PTHR33048">
    <property type="entry name" value="PTH11-LIKE INTEGRAL MEMBRANE PROTEIN (AFU_ORTHOLOGUE AFUA_5G11245)"/>
    <property type="match status" value="1"/>
</dbReference>
<dbReference type="Pfam" id="PF20684">
    <property type="entry name" value="Fung_rhodopsin"/>
    <property type="match status" value="1"/>
</dbReference>
<dbReference type="GeneID" id="66986502"/>
<evidence type="ECO:0000256" key="2">
    <source>
        <dbReference type="ARBA" id="ARBA00022692"/>
    </source>
</evidence>
<evidence type="ECO:0000256" key="6">
    <source>
        <dbReference type="SAM" id="Phobius"/>
    </source>
</evidence>
<keyword evidence="9" id="KW-1185">Reference proteome</keyword>
<reference evidence="8" key="2">
    <citation type="submission" date="2021-02" db="EMBL/GenBank/DDBJ databases">
        <title>Aspergillus chevalieri M1 genome sequence.</title>
        <authorList>
            <person name="Kadooka C."/>
            <person name="Mori K."/>
            <person name="Futagami T."/>
        </authorList>
    </citation>
    <scope>NUCLEOTIDE SEQUENCE</scope>
    <source>
        <strain evidence="8">M1</strain>
    </source>
</reference>
<dbReference type="GO" id="GO:0016020">
    <property type="term" value="C:membrane"/>
    <property type="evidence" value="ECO:0007669"/>
    <property type="project" value="UniProtKB-SubCell"/>
</dbReference>
<accession>A0A7R7VXM0</accession>
<dbReference type="Proteomes" id="UP000637239">
    <property type="component" value="Chromosome 8"/>
</dbReference>
<evidence type="ECO:0000313" key="9">
    <source>
        <dbReference type="Proteomes" id="UP000637239"/>
    </source>
</evidence>
<dbReference type="EMBL" id="AP024423">
    <property type="protein sequence ID" value="BCR92153.1"/>
    <property type="molecule type" value="Genomic_DNA"/>
</dbReference>
<reference evidence="8" key="1">
    <citation type="submission" date="2021-01" db="EMBL/GenBank/DDBJ databases">
        <authorList>
            <consortium name="Aspergillus chevalieri M1 genome sequencing consortium"/>
            <person name="Kazuki M."/>
            <person name="Futagami T."/>
        </authorList>
    </citation>
    <scope>NUCLEOTIDE SEQUENCE</scope>
    <source>
        <strain evidence="8">M1</strain>
    </source>
</reference>
<feature type="domain" description="Rhodopsin" evidence="7">
    <location>
        <begin position="1"/>
        <end position="142"/>
    </location>
</feature>
<dbReference type="InterPro" id="IPR052337">
    <property type="entry name" value="SAT4-like"/>
</dbReference>
<feature type="transmembrane region" description="Helical" evidence="6">
    <location>
        <begin position="45"/>
        <end position="67"/>
    </location>
</feature>
<gene>
    <name evidence="8" type="ORF">ACHE_80053A</name>
</gene>
<evidence type="ECO:0000256" key="1">
    <source>
        <dbReference type="ARBA" id="ARBA00004141"/>
    </source>
</evidence>
<keyword evidence="2 6" id="KW-0812">Transmembrane</keyword>
<comment type="subcellular location">
    <subcellularLocation>
        <location evidence="1">Membrane</location>
        <topology evidence="1">Multi-pass membrane protein</topology>
    </subcellularLocation>
</comment>
<sequence>MAINILAGLAFFFFTIFQCTPINHFWNRLDQDYGKCVDIEILTDIAYLCSAVAALTDFIIGLLPAFIIWNLHMPRRNKIAAGMILSLGCIAGVAVIVRFPYLKYYADKQFLYKTAYIAIWSNIEAGLGITAGSLPTLRPLIRFFREATQGSYSRNPGSFPLSTTLGNNTPLQQSKMAQESAQQLWSGGKDVEAHGTHTVVLGNGRVATAAASEEDLSTVMGSRDLGWMRKE</sequence>
<organism evidence="8 9">
    <name type="scientific">Aspergillus chevalieri</name>
    <name type="common">Eurotium chevalieri</name>
    <dbReference type="NCBI Taxonomy" id="182096"/>
    <lineage>
        <taxon>Eukaryota</taxon>
        <taxon>Fungi</taxon>
        <taxon>Dikarya</taxon>
        <taxon>Ascomycota</taxon>
        <taxon>Pezizomycotina</taxon>
        <taxon>Eurotiomycetes</taxon>
        <taxon>Eurotiomycetidae</taxon>
        <taxon>Eurotiales</taxon>
        <taxon>Aspergillaceae</taxon>
        <taxon>Aspergillus</taxon>
        <taxon>Aspergillus subgen. Aspergillus</taxon>
    </lineage>
</organism>
<evidence type="ECO:0000259" key="7">
    <source>
        <dbReference type="Pfam" id="PF20684"/>
    </source>
</evidence>
<dbReference type="RefSeq" id="XP_043140666.1">
    <property type="nucleotide sequence ID" value="XM_043283381.1"/>
</dbReference>
<feature type="transmembrane region" description="Helical" evidence="6">
    <location>
        <begin position="79"/>
        <end position="97"/>
    </location>
</feature>
<dbReference type="AlphaFoldDB" id="A0A7R7VXM0"/>
<dbReference type="PANTHER" id="PTHR33048:SF96">
    <property type="entry name" value="INTEGRAL MEMBRANE PROTEIN"/>
    <property type="match status" value="1"/>
</dbReference>
<protein>
    <recommendedName>
        <fullName evidence="7">Rhodopsin domain-containing protein</fullName>
    </recommendedName>
</protein>
<keyword evidence="3 6" id="KW-1133">Transmembrane helix</keyword>
<evidence type="ECO:0000256" key="5">
    <source>
        <dbReference type="ARBA" id="ARBA00038359"/>
    </source>
</evidence>
<keyword evidence="4 6" id="KW-0472">Membrane</keyword>